<dbReference type="PANTHER" id="PTHR46847">
    <property type="entry name" value="D-ALLOSE-BINDING PERIPLASMIC PROTEIN-RELATED"/>
    <property type="match status" value="1"/>
</dbReference>
<evidence type="ECO:0000256" key="3">
    <source>
        <dbReference type="ARBA" id="ARBA00022729"/>
    </source>
</evidence>
<comment type="similarity">
    <text evidence="2">Belongs to the bacterial solute-binding protein 2 family.</text>
</comment>
<evidence type="ECO:0000313" key="6">
    <source>
        <dbReference type="Proteomes" id="UP000515734"/>
    </source>
</evidence>
<keyword evidence="3" id="KW-0732">Signal</keyword>
<feature type="domain" description="Periplasmic binding protein" evidence="4">
    <location>
        <begin position="43"/>
        <end position="292"/>
    </location>
</feature>
<evidence type="ECO:0000256" key="1">
    <source>
        <dbReference type="ARBA" id="ARBA00004196"/>
    </source>
</evidence>
<proteinExistence type="inferred from homology"/>
<evidence type="ECO:0000259" key="4">
    <source>
        <dbReference type="Pfam" id="PF13407"/>
    </source>
</evidence>
<dbReference type="InterPro" id="IPR025997">
    <property type="entry name" value="SBP_2_dom"/>
</dbReference>
<dbReference type="GO" id="GO:0030313">
    <property type="term" value="C:cell envelope"/>
    <property type="evidence" value="ECO:0007669"/>
    <property type="project" value="UniProtKB-SubCell"/>
</dbReference>
<dbReference type="SUPFAM" id="SSF53822">
    <property type="entry name" value="Periplasmic binding protein-like I"/>
    <property type="match status" value="1"/>
</dbReference>
<evidence type="ECO:0000256" key="2">
    <source>
        <dbReference type="ARBA" id="ARBA00007639"/>
    </source>
</evidence>
<dbReference type="AlphaFoldDB" id="A0A6S6P3R7"/>
<dbReference type="Proteomes" id="UP000515734">
    <property type="component" value="Chromosome"/>
</dbReference>
<dbReference type="PANTHER" id="PTHR46847:SF1">
    <property type="entry name" value="D-ALLOSE-BINDING PERIPLASMIC PROTEIN-RELATED"/>
    <property type="match status" value="1"/>
</dbReference>
<dbReference type="GO" id="GO:0030246">
    <property type="term" value="F:carbohydrate binding"/>
    <property type="evidence" value="ECO:0007669"/>
    <property type="project" value="UniProtKB-ARBA"/>
</dbReference>
<dbReference type="Gene3D" id="3.40.50.2300">
    <property type="match status" value="2"/>
</dbReference>
<name>A0A6S6P3R7_9MYCO</name>
<evidence type="ECO:0000313" key="5">
    <source>
        <dbReference type="EMBL" id="BCI51028.1"/>
    </source>
</evidence>
<accession>A0A6S6P3R7</accession>
<dbReference type="EMBL" id="AP023287">
    <property type="protein sequence ID" value="BCI51028.1"/>
    <property type="molecule type" value="Genomic_DNA"/>
</dbReference>
<organism evidence="5 6">
    <name type="scientific">Mycolicibacterium litorale</name>
    <dbReference type="NCBI Taxonomy" id="758802"/>
    <lineage>
        <taxon>Bacteria</taxon>
        <taxon>Bacillati</taxon>
        <taxon>Actinomycetota</taxon>
        <taxon>Actinomycetes</taxon>
        <taxon>Mycobacteriales</taxon>
        <taxon>Mycobacteriaceae</taxon>
        <taxon>Mycolicibacterium</taxon>
    </lineage>
</organism>
<dbReference type="InterPro" id="IPR028082">
    <property type="entry name" value="Peripla_BP_I"/>
</dbReference>
<sequence>MLCAAAVGSALVGCGGDVVSEVGGGGDCTPSDKKVIGWDWPLSSLEIYEPFNKKVTAIAQERGYQTVTTTNDGDLQQQVSDLEAWVAQGLSAIGTYALEPSAIEPIGRRALDNCVGFVSYGTNLENQDAAVEFAWDRSGAELGINAREWATKNGGPLKALVLHDRDITAGKERDDALMAEFPGTASNVEVVSHQRAVDTASGESVTSTVLQAHPDLNMVLAYNDDVAIGARQAFINAGFAPNDPNVYIGGQDGSPSALRLLKENGIYRASSAVNFNDLTSTVANTIVDVAEGIDPEYGPLNFSVLTPADPGQVEEFLAAYN</sequence>
<gene>
    <name evidence="5" type="ORF">NIIDNTM18_03060</name>
</gene>
<reference evidence="5 6" key="1">
    <citation type="submission" date="2020-07" db="EMBL/GenBank/DDBJ databases">
        <title>Complete genome sequence of Mycolicibacterium litorale like strain isolated from cardiac implantable electronic device infection.</title>
        <authorList>
            <person name="Fukano H."/>
            <person name="Miyama H."/>
            <person name="Hoshino Y."/>
        </authorList>
    </citation>
    <scope>NUCLEOTIDE SEQUENCE [LARGE SCALE GENOMIC DNA]</scope>
    <source>
        <strain evidence="5 6">NIIDNTM18</strain>
    </source>
</reference>
<protein>
    <recommendedName>
        <fullName evidence="4">Periplasmic binding protein domain-containing protein</fullName>
    </recommendedName>
</protein>
<dbReference type="Pfam" id="PF13407">
    <property type="entry name" value="Peripla_BP_4"/>
    <property type="match status" value="1"/>
</dbReference>
<comment type="subcellular location">
    <subcellularLocation>
        <location evidence="1">Cell envelope</location>
    </subcellularLocation>
</comment>